<evidence type="ECO:0000256" key="2">
    <source>
        <dbReference type="ARBA" id="ARBA00009634"/>
    </source>
</evidence>
<dbReference type="InterPro" id="IPR001611">
    <property type="entry name" value="Leu-rich_rpt"/>
</dbReference>
<evidence type="ECO:0000256" key="12">
    <source>
        <dbReference type="ARBA" id="ARBA00023180"/>
    </source>
</evidence>
<evidence type="ECO:0000256" key="3">
    <source>
        <dbReference type="ARBA" id="ARBA00022588"/>
    </source>
</evidence>
<evidence type="ECO:0000256" key="4">
    <source>
        <dbReference type="ARBA" id="ARBA00022614"/>
    </source>
</evidence>
<evidence type="ECO:0000256" key="8">
    <source>
        <dbReference type="ARBA" id="ARBA00022859"/>
    </source>
</evidence>
<dbReference type="GO" id="GO:0045087">
    <property type="term" value="P:innate immune response"/>
    <property type="evidence" value="ECO:0007669"/>
    <property type="project" value="UniProtKB-KW"/>
</dbReference>
<gene>
    <name evidence="17" type="ORF">CCAP1982_LOCUS14238</name>
</gene>
<feature type="compositionally biased region" description="Basic and acidic residues" evidence="13">
    <location>
        <begin position="40"/>
        <end position="55"/>
    </location>
</feature>
<keyword evidence="18" id="KW-1185">Reference proteome</keyword>
<feature type="region of interest" description="Disordered" evidence="13">
    <location>
        <begin position="36"/>
        <end position="59"/>
    </location>
</feature>
<evidence type="ECO:0000256" key="14">
    <source>
        <dbReference type="SAM" id="Phobius"/>
    </source>
</evidence>
<keyword evidence="8" id="KW-0391">Immunity</keyword>
<dbReference type="PANTHER" id="PTHR24365">
    <property type="entry name" value="TOLL-LIKE RECEPTOR"/>
    <property type="match status" value="1"/>
</dbReference>
<evidence type="ECO:0000256" key="10">
    <source>
        <dbReference type="ARBA" id="ARBA00023136"/>
    </source>
</evidence>
<keyword evidence="11" id="KW-0675">Receptor</keyword>
<feature type="signal peptide" evidence="15">
    <location>
        <begin position="1"/>
        <end position="23"/>
    </location>
</feature>
<evidence type="ECO:0000256" key="9">
    <source>
        <dbReference type="ARBA" id="ARBA00022989"/>
    </source>
</evidence>
<dbReference type="Gene3D" id="3.80.10.10">
    <property type="entry name" value="Ribonuclease Inhibitor"/>
    <property type="match status" value="2"/>
</dbReference>
<evidence type="ECO:0000259" key="16">
    <source>
        <dbReference type="PROSITE" id="PS50104"/>
    </source>
</evidence>
<dbReference type="InterPro" id="IPR032675">
    <property type="entry name" value="LRR_dom_sf"/>
</dbReference>
<dbReference type="InterPro" id="IPR035897">
    <property type="entry name" value="Toll_tir_struct_dom_sf"/>
</dbReference>
<feature type="chain" id="PRO_5032355515" evidence="15">
    <location>
        <begin position="24"/>
        <end position="1172"/>
    </location>
</feature>
<comment type="subcellular location">
    <subcellularLocation>
        <location evidence="1">Membrane</location>
        <topology evidence="1">Single-pass type I membrane protein</topology>
    </subcellularLocation>
</comment>
<evidence type="ECO:0000256" key="15">
    <source>
        <dbReference type="SAM" id="SignalP"/>
    </source>
</evidence>
<dbReference type="FunFam" id="3.40.50.10140:FF:000001">
    <property type="entry name" value="Toll-like receptor 2"/>
    <property type="match status" value="1"/>
</dbReference>
<name>A0A811V5S8_CERCA</name>
<evidence type="ECO:0000256" key="6">
    <source>
        <dbReference type="ARBA" id="ARBA00022729"/>
    </source>
</evidence>
<comment type="caution">
    <text evidence="17">The sequence shown here is derived from an EMBL/GenBank/DDBJ whole genome shotgun (WGS) entry which is preliminary data.</text>
</comment>
<sequence length="1172" mass="133638">MSFALKLALVILIIHFKLHGLNAATLIDRYKTAISNSDSTDSRESYSHNNSDNDSKNNYARFDSNVSQVHEYEYNDNGNQIIDNIALPVTIANATTTTTTINDWHIQLPLQVINGSNNDNNDHNNDTNSNNAELPLDQTKLLCDNDGKYASNRCDRGRNIHNNKPEPYDSDEPKNSNSQHGGTEKSKVENENTNSNNNGDNLTIDFISVAQAAATAQTSTTKIIQSAESTQNETKTLQNYYQYNLTVNGNDKQERDASNITTIFDETIIVTTPPALEFQPTESDAVKEIPDEIIDPGNPLETPIVPSTPHDVLDGLDSLLGAQDLEKYLLQYKTELNNNCLMDGMKDIFQWWSYSNGTLNTNGYESKKAETYSLNSYYMDFSYQNLTDDENLHKLALEKKLRIGRSVYVFSAAHNNLTQIPFLTLSTINGTLQYLTLKGNDFKAHSEDCENVESKRPPQNFPPTHFNEDDIYENDMENYIENDINAAHERTGFRHLLEPKRPQEADPDAKGIAWATFPKLPYLMELDISNCHIENIAQEAFRNITGIRKLFMSRNKMNTIPQDAFNLLSQLEYLDLAYTNLLDFDYQLPHPTLAAAVNLIYGVKIQSSAFRKLKKLKYLDMSHTQITRTSAMAFAHLGSSLEYMSLCYTSFPLIGNALFKKTRLIGLDLSGNPYTSFVDDAFESIADTLQYLFFEGSNIKELGWLKHLVNARVLGLARNNINMLSSEYFVSLKNLEAIDLSANNIGNWYSRVFTNNTLLRALNLRNNNINILNSEMLEDFKQLDYLGIGENNFICDCSLSDLVEVAAINNKKAECSKTSTLDDVPQLVYDNLEDLSRFFMPTIMARTLLRNLKRSFENLGIYNKARYLPRMRLAASIGYSKLRTAFEQTDECEVIDLPNNDALLNGTAPKFQLIDYEFDHYWCFNGTNRMQLVQLDCQGKAFDVDIAESLNELTKIVVASICSIMGLTLLLVIIYLKRWHIYYYYSSLKSAALLSVAAKDQVKKFNELAESDPSMVYDIFISYCQSDRDWVLEELLPNVEESGNISICLHERDFQIGVAILENIISCMDRSRALMLIVSSNFLLSHWCQFEMHLAQHRIFEVSKEHLIIVFLEDIPRSKRPKTLQYLMEVKTYIKWPGAKGREVKPEERKYFWKRLRRSLEHLGITPTESQA</sequence>
<accession>A0A811V5S8</accession>
<feature type="region of interest" description="Disordered" evidence="13">
    <location>
        <begin position="117"/>
        <end position="136"/>
    </location>
</feature>
<dbReference type="SMART" id="SM00255">
    <property type="entry name" value="TIR"/>
    <property type="match status" value="1"/>
</dbReference>
<dbReference type="EMBL" id="CAJHJT010000034">
    <property type="protein sequence ID" value="CAD7005898.1"/>
    <property type="molecule type" value="Genomic_DNA"/>
</dbReference>
<dbReference type="SUPFAM" id="SSF52058">
    <property type="entry name" value="L domain-like"/>
    <property type="match status" value="1"/>
</dbReference>
<evidence type="ECO:0000256" key="5">
    <source>
        <dbReference type="ARBA" id="ARBA00022692"/>
    </source>
</evidence>
<keyword evidence="6 15" id="KW-0732">Signal</keyword>
<keyword evidence="5 14" id="KW-0812">Transmembrane</keyword>
<dbReference type="OrthoDB" id="1081807at2759"/>
<dbReference type="InterPro" id="IPR003591">
    <property type="entry name" value="Leu-rich_rpt_typical-subtyp"/>
</dbReference>
<dbReference type="AlphaFoldDB" id="A0A811V5S8"/>
<keyword evidence="12" id="KW-0325">Glycoprotein</keyword>
<feature type="region of interest" description="Disordered" evidence="13">
    <location>
        <begin position="151"/>
        <end position="199"/>
    </location>
</feature>
<feature type="domain" description="TIR" evidence="16">
    <location>
        <begin position="1015"/>
        <end position="1160"/>
    </location>
</feature>
<dbReference type="GO" id="GO:0007165">
    <property type="term" value="P:signal transduction"/>
    <property type="evidence" value="ECO:0007669"/>
    <property type="project" value="InterPro"/>
</dbReference>
<dbReference type="SMART" id="SM00369">
    <property type="entry name" value="LRR_TYP"/>
    <property type="match status" value="7"/>
</dbReference>
<keyword evidence="4" id="KW-0433">Leucine-rich repeat</keyword>
<evidence type="ECO:0000256" key="11">
    <source>
        <dbReference type="ARBA" id="ARBA00023170"/>
    </source>
</evidence>
<feature type="transmembrane region" description="Helical" evidence="14">
    <location>
        <begin position="956"/>
        <end position="976"/>
    </location>
</feature>
<dbReference type="GO" id="GO:0005886">
    <property type="term" value="C:plasma membrane"/>
    <property type="evidence" value="ECO:0007669"/>
    <property type="project" value="TreeGrafter"/>
</dbReference>
<reference evidence="17" key="1">
    <citation type="submission" date="2020-11" db="EMBL/GenBank/DDBJ databases">
        <authorList>
            <person name="Whitehead M."/>
        </authorList>
    </citation>
    <scope>NUCLEOTIDE SEQUENCE</scope>
    <source>
        <strain evidence="17">EGII</strain>
    </source>
</reference>
<proteinExistence type="inferred from homology"/>
<organism evidence="17 18">
    <name type="scientific">Ceratitis capitata</name>
    <name type="common">Mediterranean fruit fly</name>
    <name type="synonym">Tephritis capitata</name>
    <dbReference type="NCBI Taxonomy" id="7213"/>
    <lineage>
        <taxon>Eukaryota</taxon>
        <taxon>Metazoa</taxon>
        <taxon>Ecdysozoa</taxon>
        <taxon>Arthropoda</taxon>
        <taxon>Hexapoda</taxon>
        <taxon>Insecta</taxon>
        <taxon>Pterygota</taxon>
        <taxon>Neoptera</taxon>
        <taxon>Endopterygota</taxon>
        <taxon>Diptera</taxon>
        <taxon>Brachycera</taxon>
        <taxon>Muscomorpha</taxon>
        <taxon>Tephritoidea</taxon>
        <taxon>Tephritidae</taxon>
        <taxon>Ceratitis</taxon>
        <taxon>Ceratitis</taxon>
    </lineage>
</organism>
<evidence type="ECO:0000256" key="1">
    <source>
        <dbReference type="ARBA" id="ARBA00004479"/>
    </source>
</evidence>
<dbReference type="GO" id="GO:0038023">
    <property type="term" value="F:signaling receptor activity"/>
    <property type="evidence" value="ECO:0007669"/>
    <property type="project" value="TreeGrafter"/>
</dbReference>
<protein>
    <submittedName>
        <fullName evidence="17">(Mediterranean fruit fly) hypothetical protein</fullName>
    </submittedName>
</protein>
<dbReference type="Gene3D" id="3.40.50.10140">
    <property type="entry name" value="Toll/interleukin-1 receptor homology (TIR) domain"/>
    <property type="match status" value="1"/>
</dbReference>
<keyword evidence="3" id="KW-0399">Innate immunity</keyword>
<evidence type="ECO:0000313" key="18">
    <source>
        <dbReference type="Proteomes" id="UP000606786"/>
    </source>
</evidence>
<dbReference type="Pfam" id="PF01582">
    <property type="entry name" value="TIR"/>
    <property type="match status" value="1"/>
</dbReference>
<dbReference type="Pfam" id="PF13855">
    <property type="entry name" value="LRR_8"/>
    <property type="match status" value="2"/>
</dbReference>
<dbReference type="InterPro" id="IPR000157">
    <property type="entry name" value="TIR_dom"/>
</dbReference>
<dbReference type="Proteomes" id="UP000606786">
    <property type="component" value="Unassembled WGS sequence"/>
</dbReference>
<evidence type="ECO:0000256" key="7">
    <source>
        <dbReference type="ARBA" id="ARBA00022737"/>
    </source>
</evidence>
<dbReference type="SUPFAM" id="SSF52200">
    <property type="entry name" value="Toll/Interleukin receptor TIR domain"/>
    <property type="match status" value="1"/>
</dbReference>
<evidence type="ECO:0000313" key="17">
    <source>
        <dbReference type="EMBL" id="CAD7005898.1"/>
    </source>
</evidence>
<dbReference type="PROSITE" id="PS50104">
    <property type="entry name" value="TIR"/>
    <property type="match status" value="1"/>
</dbReference>
<keyword evidence="9 14" id="KW-1133">Transmembrane helix</keyword>
<comment type="similarity">
    <text evidence="2">Belongs to the Toll-like receptor family.</text>
</comment>
<keyword evidence="7" id="KW-0677">Repeat</keyword>
<dbReference type="PANTHER" id="PTHR24365:SF530">
    <property type="entry name" value="MSTPROX-RELATED"/>
    <property type="match status" value="1"/>
</dbReference>
<feature type="compositionally biased region" description="Basic and acidic residues" evidence="13">
    <location>
        <begin position="151"/>
        <end position="174"/>
    </location>
</feature>
<keyword evidence="10 14" id="KW-0472">Membrane</keyword>
<evidence type="ECO:0000256" key="13">
    <source>
        <dbReference type="SAM" id="MobiDB-lite"/>
    </source>
</evidence>